<feature type="active site" evidence="1">
    <location>
        <position position="38"/>
    </location>
</feature>
<dbReference type="EC" id="3.6.1.7" evidence="1 2"/>
<dbReference type="PROSITE" id="PS00151">
    <property type="entry name" value="ACYLPHOSPHATASE_2"/>
    <property type="match status" value="1"/>
</dbReference>
<dbReference type="PANTHER" id="PTHR47268">
    <property type="entry name" value="ACYLPHOSPHATASE"/>
    <property type="match status" value="1"/>
</dbReference>
<dbReference type="RefSeq" id="WP_048186812.1">
    <property type="nucleotide sequence ID" value="NZ_CP011097.1"/>
</dbReference>
<reference evidence="5 6" key="1">
    <citation type="journal article" date="2016" name="Sci. Rep.">
        <title>A novel ammonia-oxidizing archaeon from wastewater treatment plant: Its enrichment, physiological and genomic characteristics.</title>
        <authorList>
            <person name="Li Y."/>
            <person name="Ding K."/>
            <person name="Wen X."/>
            <person name="Zhang B."/>
            <person name="Shen B."/>
            <person name="Yang Y."/>
        </authorList>
    </citation>
    <scope>NUCLEOTIDE SEQUENCE [LARGE SCALE GENOMIC DNA]</scope>
    <source>
        <strain evidence="5 6">SAT1</strain>
    </source>
</reference>
<name>A0A3G1B7P0_9ARCH</name>
<dbReference type="PROSITE" id="PS51160">
    <property type="entry name" value="ACYLPHOSPHATASE_3"/>
    <property type="match status" value="1"/>
</dbReference>
<comment type="similarity">
    <text evidence="3">Belongs to the acylphosphatase family.</text>
</comment>
<dbReference type="InterPro" id="IPR036046">
    <property type="entry name" value="Acylphosphatase-like_dom_sf"/>
</dbReference>
<dbReference type="InterPro" id="IPR017968">
    <property type="entry name" value="Acylphosphatase_CS"/>
</dbReference>
<comment type="catalytic activity">
    <reaction evidence="1 2">
        <text>an acyl phosphate + H2O = a carboxylate + phosphate + H(+)</text>
        <dbReference type="Rhea" id="RHEA:14965"/>
        <dbReference type="ChEBI" id="CHEBI:15377"/>
        <dbReference type="ChEBI" id="CHEBI:15378"/>
        <dbReference type="ChEBI" id="CHEBI:29067"/>
        <dbReference type="ChEBI" id="CHEBI:43474"/>
        <dbReference type="ChEBI" id="CHEBI:59918"/>
        <dbReference type="EC" id="3.6.1.7"/>
    </reaction>
</comment>
<evidence type="ECO:0000259" key="4">
    <source>
        <dbReference type="PROSITE" id="PS51160"/>
    </source>
</evidence>
<keyword evidence="6" id="KW-1185">Reference proteome</keyword>
<dbReference type="InterPro" id="IPR001792">
    <property type="entry name" value="Acylphosphatase-like_dom"/>
</dbReference>
<sequence>MANQRVHLFITGKVQGVFFRQAMKVTAKKNHATGWVRNLKDGRVEAIVEGEDLSVSRVVEWCHAGPANARVEDVEIRNEKFKGEFAKFEVLY</sequence>
<protein>
    <recommendedName>
        <fullName evidence="1 2">Acylphosphatase</fullName>
        <ecNumber evidence="1 2">3.6.1.7</ecNumber>
    </recommendedName>
</protein>
<evidence type="ECO:0000256" key="2">
    <source>
        <dbReference type="RuleBase" id="RU000553"/>
    </source>
</evidence>
<dbReference type="Gene3D" id="3.30.70.100">
    <property type="match status" value="1"/>
</dbReference>
<feature type="domain" description="Acylphosphatase-like" evidence="4">
    <location>
        <begin position="5"/>
        <end position="92"/>
    </location>
</feature>
<feature type="active site" evidence="1">
    <location>
        <position position="20"/>
    </location>
</feature>
<proteinExistence type="inferred from homology"/>
<dbReference type="AlphaFoldDB" id="A0A3G1B7P0"/>
<dbReference type="STRING" id="1603555.SU86_006800"/>
<dbReference type="PRINTS" id="PR00112">
    <property type="entry name" value="ACYLPHPHTASE"/>
</dbReference>
<dbReference type="GeneID" id="24874260"/>
<dbReference type="PROSITE" id="PS00150">
    <property type="entry name" value="ACYLPHOSPHATASE_1"/>
    <property type="match status" value="1"/>
</dbReference>
<dbReference type="Proteomes" id="UP000266745">
    <property type="component" value="Chromosome"/>
</dbReference>
<evidence type="ECO:0000313" key="6">
    <source>
        <dbReference type="Proteomes" id="UP000266745"/>
    </source>
</evidence>
<dbReference type="InterPro" id="IPR020456">
    <property type="entry name" value="Acylphosphatase"/>
</dbReference>
<evidence type="ECO:0000256" key="1">
    <source>
        <dbReference type="PROSITE-ProRule" id="PRU00520"/>
    </source>
</evidence>
<dbReference type="Pfam" id="PF00708">
    <property type="entry name" value="Acylphosphatase"/>
    <property type="match status" value="1"/>
</dbReference>
<keyword evidence="1 2" id="KW-0378">Hydrolase</keyword>
<organism evidence="5 6">
    <name type="scientific">Candidatus Nitrosotenuis cloacae</name>
    <dbReference type="NCBI Taxonomy" id="1603555"/>
    <lineage>
        <taxon>Archaea</taxon>
        <taxon>Nitrososphaerota</taxon>
        <taxon>Candidatus Nitrosotenuis</taxon>
    </lineage>
</organism>
<dbReference type="PANTHER" id="PTHR47268:SF4">
    <property type="entry name" value="ACYLPHOSPHATASE"/>
    <property type="match status" value="1"/>
</dbReference>
<dbReference type="KEGG" id="tah:SU86_006800"/>
<dbReference type="OrthoDB" id="6643at2157"/>
<evidence type="ECO:0000256" key="3">
    <source>
        <dbReference type="RuleBase" id="RU004168"/>
    </source>
</evidence>
<accession>A0A3G1B7P0</accession>
<dbReference type="EMBL" id="CP011097">
    <property type="protein sequence ID" value="AJZ76125.1"/>
    <property type="molecule type" value="Genomic_DNA"/>
</dbReference>
<dbReference type="GO" id="GO:0003998">
    <property type="term" value="F:acylphosphatase activity"/>
    <property type="evidence" value="ECO:0007669"/>
    <property type="project" value="UniProtKB-EC"/>
</dbReference>
<evidence type="ECO:0000313" key="5">
    <source>
        <dbReference type="EMBL" id="AJZ76125.1"/>
    </source>
</evidence>
<dbReference type="SUPFAM" id="SSF54975">
    <property type="entry name" value="Acylphosphatase/BLUF domain-like"/>
    <property type="match status" value="1"/>
</dbReference>
<gene>
    <name evidence="5" type="ORF">SU86_006800</name>
</gene>